<name>C3X1E0_9BURK</name>
<dbReference type="InterPro" id="IPR005234">
    <property type="entry name" value="ScpB_csome_segregation"/>
</dbReference>
<proteinExistence type="predicted"/>
<dbReference type="EMBL" id="ACDP02000029">
    <property type="protein sequence ID" value="EEO27026.2"/>
    <property type="molecule type" value="Genomic_DNA"/>
</dbReference>
<sequence length="185" mass="21192">MNIEEEKKILEAALLCAQEPLSLQDIACMFMDEDAACKRNSTDRYRVLLEELKRDWSDKGLELVQVSGGWRFQSRAEMKPYFERLRQEKPPRYSRATMETLAIIAYNQPVTRGDIERIRGVTVNAQAIRLLEERGWIETIGHREVPGRPALLATTGQFLSDLGLESLEQLPPLQVLQDMDMGQSL</sequence>
<dbReference type="Pfam" id="PF04079">
    <property type="entry name" value="SMC_ScpB"/>
    <property type="match status" value="1"/>
</dbReference>
<keyword evidence="4" id="KW-0131">Cell cycle</keyword>
<keyword evidence="3" id="KW-0159">Chromosome partition</keyword>
<dbReference type="InterPro" id="IPR036390">
    <property type="entry name" value="WH_DNA-bd_sf"/>
</dbReference>
<dbReference type="InterPro" id="IPR036388">
    <property type="entry name" value="WH-like_DNA-bd_sf"/>
</dbReference>
<evidence type="ECO:0000256" key="1">
    <source>
        <dbReference type="ARBA" id="ARBA00022490"/>
    </source>
</evidence>
<dbReference type="GO" id="GO:0051304">
    <property type="term" value="P:chromosome separation"/>
    <property type="evidence" value="ECO:0007669"/>
    <property type="project" value="InterPro"/>
</dbReference>
<dbReference type="PANTHER" id="PTHR34298:SF2">
    <property type="entry name" value="SEGREGATION AND CONDENSATION PROTEIN B"/>
    <property type="match status" value="1"/>
</dbReference>
<keyword evidence="6" id="KW-1185">Reference proteome</keyword>
<dbReference type="GO" id="GO:0051301">
    <property type="term" value="P:cell division"/>
    <property type="evidence" value="ECO:0007669"/>
    <property type="project" value="UniProtKB-KW"/>
</dbReference>
<evidence type="ECO:0000256" key="2">
    <source>
        <dbReference type="ARBA" id="ARBA00022618"/>
    </source>
</evidence>
<dbReference type="PANTHER" id="PTHR34298">
    <property type="entry name" value="SEGREGATION AND CONDENSATION PROTEIN B"/>
    <property type="match status" value="1"/>
</dbReference>
<protein>
    <submittedName>
        <fullName evidence="5">Segregation and condensation protein B</fullName>
    </submittedName>
</protein>
<dbReference type="SUPFAM" id="SSF46785">
    <property type="entry name" value="Winged helix' DNA-binding domain"/>
    <property type="match status" value="2"/>
</dbReference>
<dbReference type="NCBIfam" id="TIGR00281">
    <property type="entry name" value="SMC-Scp complex subunit ScpB"/>
    <property type="match status" value="1"/>
</dbReference>
<dbReference type="PIRSF" id="PIRSF019345">
    <property type="entry name" value="ScpB"/>
    <property type="match status" value="1"/>
</dbReference>
<accession>C3X1E0</accession>
<evidence type="ECO:0000256" key="4">
    <source>
        <dbReference type="ARBA" id="ARBA00023306"/>
    </source>
</evidence>
<dbReference type="RefSeq" id="WP_020995323.1">
    <property type="nucleotide sequence ID" value="NZ_CABMNL010000001.1"/>
</dbReference>
<dbReference type="Proteomes" id="UP000003973">
    <property type="component" value="Unassembled WGS sequence"/>
</dbReference>
<evidence type="ECO:0000313" key="6">
    <source>
        <dbReference type="Proteomes" id="UP000003973"/>
    </source>
</evidence>
<gene>
    <name evidence="5" type="ORF">OFAG_00179</name>
</gene>
<comment type="caution">
    <text evidence="5">The sequence shown here is derived from an EMBL/GenBank/DDBJ whole genome shotgun (WGS) entry which is preliminary data.</text>
</comment>
<keyword evidence="2" id="KW-0132">Cell division</keyword>
<dbReference type="eggNOG" id="COG1386">
    <property type="taxonomic scope" value="Bacteria"/>
</dbReference>
<reference evidence="5" key="1">
    <citation type="submission" date="2011-10" db="EMBL/GenBank/DDBJ databases">
        <title>The Genome Sequence of Oxalobacter formigenes HOxBLS.</title>
        <authorList>
            <consortium name="The Broad Institute Genome Sequencing Platform"/>
            <person name="Earl A."/>
            <person name="Ward D."/>
            <person name="Feldgarden M."/>
            <person name="Gevers D."/>
            <person name="Allison M.J."/>
            <person name="Humphrey S."/>
            <person name="Young S.K."/>
            <person name="Zeng Q."/>
            <person name="Gargeya S."/>
            <person name="Fitzgerald M."/>
            <person name="Haas B."/>
            <person name="Abouelleil A."/>
            <person name="Alvarado L."/>
            <person name="Arachchi H.M."/>
            <person name="Berlin A."/>
            <person name="Brown A."/>
            <person name="Chapman S.B."/>
            <person name="Chen Z."/>
            <person name="Dunbar C."/>
            <person name="Freedman E."/>
            <person name="Gearin G."/>
            <person name="Goldberg J."/>
            <person name="Griggs A."/>
            <person name="Gujja S."/>
            <person name="Heiman D."/>
            <person name="Howarth C."/>
            <person name="Larson L."/>
            <person name="Lui A."/>
            <person name="MacDonald P.J.P."/>
            <person name="Montmayeur A."/>
            <person name="Murphy C."/>
            <person name="Neiman D."/>
            <person name="Pearson M."/>
            <person name="Priest M."/>
            <person name="Roberts A."/>
            <person name="Saif S."/>
            <person name="Shea T."/>
            <person name="Shenoy N."/>
            <person name="Sisk P."/>
            <person name="Stolte C."/>
            <person name="Sykes S."/>
            <person name="Wortman J."/>
            <person name="Nusbaum C."/>
            <person name="Birren B."/>
        </authorList>
    </citation>
    <scope>NUCLEOTIDE SEQUENCE [LARGE SCALE GENOMIC DNA]</scope>
    <source>
        <strain evidence="5">HOxBLS</strain>
    </source>
</reference>
<evidence type="ECO:0000256" key="3">
    <source>
        <dbReference type="ARBA" id="ARBA00022829"/>
    </source>
</evidence>
<dbReference type="HOGENOM" id="CLU_045647_5_2_4"/>
<dbReference type="AlphaFoldDB" id="C3X1E0"/>
<dbReference type="Gene3D" id="1.10.10.10">
    <property type="entry name" value="Winged helix-like DNA-binding domain superfamily/Winged helix DNA-binding domain"/>
    <property type="match status" value="2"/>
</dbReference>
<evidence type="ECO:0000313" key="5">
    <source>
        <dbReference type="EMBL" id="EEO27026.2"/>
    </source>
</evidence>
<keyword evidence="1" id="KW-0963">Cytoplasm</keyword>
<organism evidence="5 6">
    <name type="scientific">Oxalobacter paraformigenes</name>
    <dbReference type="NCBI Taxonomy" id="556268"/>
    <lineage>
        <taxon>Bacteria</taxon>
        <taxon>Pseudomonadati</taxon>
        <taxon>Pseudomonadota</taxon>
        <taxon>Betaproteobacteria</taxon>
        <taxon>Burkholderiales</taxon>
        <taxon>Oxalobacteraceae</taxon>
        <taxon>Oxalobacter</taxon>
    </lineage>
</organism>